<evidence type="ECO:0000256" key="6">
    <source>
        <dbReference type="HAMAP-Rule" id="MF_01872"/>
    </source>
</evidence>
<dbReference type="CDD" id="cd02440">
    <property type="entry name" value="AdoMet_MTases"/>
    <property type="match status" value="1"/>
</dbReference>
<evidence type="ECO:0000259" key="7">
    <source>
        <dbReference type="Pfam" id="PF05175"/>
    </source>
</evidence>
<evidence type="ECO:0000256" key="1">
    <source>
        <dbReference type="ARBA" id="ARBA00022490"/>
    </source>
</evidence>
<comment type="subcellular location">
    <subcellularLocation>
        <location evidence="6">Cytoplasm</location>
    </subcellularLocation>
</comment>
<comment type="catalytic activity">
    <reaction evidence="6">
        <text>adenosine(37) in tRNA1(Val) + S-adenosyl-L-methionine = N(6)-methyladenosine(37) in tRNA1(Val) + S-adenosyl-L-homocysteine + H(+)</text>
        <dbReference type="Rhea" id="RHEA:43160"/>
        <dbReference type="Rhea" id="RHEA-COMP:10369"/>
        <dbReference type="Rhea" id="RHEA-COMP:10370"/>
        <dbReference type="ChEBI" id="CHEBI:15378"/>
        <dbReference type="ChEBI" id="CHEBI:57856"/>
        <dbReference type="ChEBI" id="CHEBI:59789"/>
        <dbReference type="ChEBI" id="CHEBI:74411"/>
        <dbReference type="ChEBI" id="CHEBI:74449"/>
        <dbReference type="EC" id="2.1.1.223"/>
    </reaction>
</comment>
<evidence type="ECO:0000313" key="8">
    <source>
        <dbReference type="EMBL" id="KAA2378148.1"/>
    </source>
</evidence>
<dbReference type="HAMAP" id="MF_01872">
    <property type="entry name" value="tRNA_methyltr_YfiC"/>
    <property type="match status" value="1"/>
</dbReference>
<dbReference type="InterPro" id="IPR029063">
    <property type="entry name" value="SAM-dependent_MTases_sf"/>
</dbReference>
<keyword evidence="5 6" id="KW-0819">tRNA processing</keyword>
<dbReference type="InterPro" id="IPR050210">
    <property type="entry name" value="tRNA_Adenine-N(6)_MTase"/>
</dbReference>
<keyword evidence="3 6" id="KW-0808">Transferase</keyword>
<dbReference type="RefSeq" id="WP_087402876.1">
    <property type="nucleotide sequence ID" value="NZ_DAWEOI010000026.1"/>
</dbReference>
<dbReference type="GO" id="GO:0008033">
    <property type="term" value="P:tRNA processing"/>
    <property type="evidence" value="ECO:0007669"/>
    <property type="project" value="UniProtKB-UniRule"/>
</dbReference>
<evidence type="ECO:0000313" key="9">
    <source>
        <dbReference type="EMBL" id="OUN02522.1"/>
    </source>
</evidence>
<evidence type="ECO:0000256" key="4">
    <source>
        <dbReference type="ARBA" id="ARBA00022691"/>
    </source>
</evidence>
<dbReference type="InterPro" id="IPR022882">
    <property type="entry name" value="tRNA_adenine-N6_MeTrfase"/>
</dbReference>
<dbReference type="OrthoDB" id="5383291at2"/>
<dbReference type="PROSITE" id="PS00092">
    <property type="entry name" value="N6_MTASE"/>
    <property type="match status" value="1"/>
</dbReference>
<dbReference type="AlphaFoldDB" id="A0A1Y3QS83"/>
<evidence type="ECO:0000256" key="5">
    <source>
        <dbReference type="ARBA" id="ARBA00022694"/>
    </source>
</evidence>
<accession>A0A1Y3QS83</accession>
<keyword evidence="1 6" id="KW-0963">Cytoplasm</keyword>
<keyword evidence="4 6" id="KW-0949">S-adenosyl-L-methionine</keyword>
<dbReference type="PANTHER" id="PTHR47739">
    <property type="entry name" value="TRNA1(VAL) (ADENINE(37)-N6)-METHYLTRANSFERASE"/>
    <property type="match status" value="1"/>
</dbReference>
<evidence type="ECO:0000256" key="3">
    <source>
        <dbReference type="ARBA" id="ARBA00022679"/>
    </source>
</evidence>
<reference evidence="8 11" key="3">
    <citation type="journal article" date="2019" name="Nat. Med.">
        <title>A library of human gut bacterial isolates paired with longitudinal multiomics data enables mechanistic microbiome research.</title>
        <authorList>
            <person name="Poyet M."/>
            <person name="Groussin M."/>
            <person name="Gibbons S.M."/>
            <person name="Avila-Pacheco J."/>
            <person name="Jiang X."/>
            <person name="Kearney S.M."/>
            <person name="Perrotta A.R."/>
            <person name="Berdy B."/>
            <person name="Zhao S."/>
            <person name="Lieberman T.D."/>
            <person name="Swanson P.K."/>
            <person name="Smith M."/>
            <person name="Roesemann S."/>
            <person name="Alexander J.E."/>
            <person name="Rich S.A."/>
            <person name="Livny J."/>
            <person name="Vlamakis H."/>
            <person name="Clish C."/>
            <person name="Bullock K."/>
            <person name="Deik A."/>
            <person name="Scott J."/>
            <person name="Pierce K.A."/>
            <person name="Xavier R.J."/>
            <person name="Alm E.J."/>
        </authorList>
    </citation>
    <scope>NUCLEOTIDE SEQUENCE [LARGE SCALE GENOMIC DNA]</scope>
    <source>
        <strain evidence="8 11">BIOML-A266</strain>
    </source>
</reference>
<comment type="similarity">
    <text evidence="6">Belongs to the methyltransferase superfamily. tRNA (adenine-N(6)-)-methyltransferase family.</text>
</comment>
<dbReference type="Proteomes" id="UP000322940">
    <property type="component" value="Unassembled WGS sequence"/>
</dbReference>
<protein>
    <recommendedName>
        <fullName evidence="6">tRNA1(Val) (adenine(37)-N6)-methyltransferase</fullName>
        <ecNumber evidence="6">2.1.1.223</ecNumber>
    </recommendedName>
    <alternativeName>
        <fullName evidence="6">tRNA m6A37 methyltransferase</fullName>
    </alternativeName>
</protein>
<dbReference type="GO" id="GO:0003676">
    <property type="term" value="F:nucleic acid binding"/>
    <property type="evidence" value="ECO:0007669"/>
    <property type="project" value="InterPro"/>
</dbReference>
<sequence>MFRFKQFAIRQDRCPMKVGTDGVLLGAWVSVRPSDRRILDIGTGTGLIALMMAQRVPGARITGVDVEDISQARENADASPWGGRVAFVQCPVQEFAPQGKFDLVVSNPPFFVDSLTCPDAGRTTARHAVRLPFGDLRDAVVRLLSDEGHFAVVLPADEAARFIGICRDVLLPVRRTDVRTTPRHAAKRVLLEFVRTPSGDVFPPAAASPPSGFSAAGSGLRSDDPAALSDAVPLFSVPSVPAPDRTELVIGTGVHEQYTPEYRALTRDFYLKF</sequence>
<dbReference type="Pfam" id="PF05175">
    <property type="entry name" value="MTS"/>
    <property type="match status" value="1"/>
</dbReference>
<evidence type="ECO:0000313" key="10">
    <source>
        <dbReference type="Proteomes" id="UP000195772"/>
    </source>
</evidence>
<reference evidence="9" key="2">
    <citation type="journal article" date="2018" name="BMC Genomics">
        <title>Whole genome sequencing and function prediction of 133 gut anaerobes isolated from chicken caecum in pure cultures.</title>
        <authorList>
            <person name="Medvecky M."/>
            <person name="Cejkova D."/>
            <person name="Polansky O."/>
            <person name="Karasova D."/>
            <person name="Kubasova T."/>
            <person name="Cizek A."/>
            <person name="Rychlik I."/>
        </authorList>
    </citation>
    <scope>NUCLEOTIDE SEQUENCE</scope>
    <source>
        <strain evidence="9">An90</strain>
    </source>
</reference>
<comment type="function">
    <text evidence="6">Specifically methylates the adenine in position 37 of tRNA(1)(Val) (anticodon cmo5UAC).</text>
</comment>
<dbReference type="PANTHER" id="PTHR47739:SF1">
    <property type="entry name" value="TRNA1(VAL) (ADENINE(37)-N6)-METHYLTRANSFERASE"/>
    <property type="match status" value="1"/>
</dbReference>
<keyword evidence="2 6" id="KW-0489">Methyltransferase</keyword>
<dbReference type="Proteomes" id="UP000195772">
    <property type="component" value="Unassembled WGS sequence"/>
</dbReference>
<name>A0A1Y3QS83_9BACT</name>
<dbReference type="GO" id="GO:0032259">
    <property type="term" value="P:methylation"/>
    <property type="evidence" value="ECO:0007669"/>
    <property type="project" value="UniProtKB-KW"/>
</dbReference>
<dbReference type="GO" id="GO:0005737">
    <property type="term" value="C:cytoplasm"/>
    <property type="evidence" value="ECO:0007669"/>
    <property type="project" value="UniProtKB-SubCell"/>
</dbReference>
<dbReference type="SUPFAM" id="SSF53335">
    <property type="entry name" value="S-adenosyl-L-methionine-dependent methyltransferases"/>
    <property type="match status" value="1"/>
</dbReference>
<dbReference type="InterPro" id="IPR007848">
    <property type="entry name" value="Small_mtfrase_dom"/>
</dbReference>
<feature type="domain" description="Methyltransferase small" evidence="7">
    <location>
        <begin position="34"/>
        <end position="124"/>
    </location>
</feature>
<evidence type="ECO:0000313" key="11">
    <source>
        <dbReference type="Proteomes" id="UP000322940"/>
    </source>
</evidence>
<comment type="caution">
    <text evidence="9">The sequence shown here is derived from an EMBL/GenBank/DDBJ whole genome shotgun (WGS) entry which is preliminary data.</text>
</comment>
<dbReference type="Gene3D" id="3.40.50.150">
    <property type="entry name" value="Vaccinia Virus protein VP39"/>
    <property type="match status" value="1"/>
</dbReference>
<organism evidence="9 10">
    <name type="scientific">Alistipes onderdonkii</name>
    <dbReference type="NCBI Taxonomy" id="328813"/>
    <lineage>
        <taxon>Bacteria</taxon>
        <taxon>Pseudomonadati</taxon>
        <taxon>Bacteroidota</taxon>
        <taxon>Bacteroidia</taxon>
        <taxon>Bacteroidales</taxon>
        <taxon>Rikenellaceae</taxon>
        <taxon>Alistipes</taxon>
    </lineage>
</organism>
<reference evidence="10" key="1">
    <citation type="submission" date="2017-04" db="EMBL/GenBank/DDBJ databases">
        <title>Function of individual gut microbiota members based on whole genome sequencing of pure cultures obtained from chicken caecum.</title>
        <authorList>
            <person name="Medvecky M."/>
            <person name="Cejkova D."/>
            <person name="Polansky O."/>
            <person name="Karasova D."/>
            <person name="Kubasova T."/>
            <person name="Cizek A."/>
            <person name="Rychlik I."/>
        </authorList>
    </citation>
    <scope>NUCLEOTIDE SEQUENCE [LARGE SCALE GENOMIC DNA]</scope>
    <source>
        <strain evidence="10">An90</strain>
    </source>
</reference>
<dbReference type="EC" id="2.1.1.223" evidence="6"/>
<gene>
    <name evidence="9" type="ORF">B5G41_10725</name>
    <name evidence="8" type="ORF">F2Y10_09675</name>
</gene>
<dbReference type="EMBL" id="NFHB01000007">
    <property type="protein sequence ID" value="OUN02522.1"/>
    <property type="molecule type" value="Genomic_DNA"/>
</dbReference>
<evidence type="ECO:0000256" key="2">
    <source>
        <dbReference type="ARBA" id="ARBA00022603"/>
    </source>
</evidence>
<dbReference type="EMBL" id="VVXH01000008">
    <property type="protein sequence ID" value="KAA2378148.1"/>
    <property type="molecule type" value="Genomic_DNA"/>
</dbReference>
<proteinExistence type="inferred from homology"/>
<dbReference type="GO" id="GO:0016430">
    <property type="term" value="F:tRNA (adenine-N6)-methyltransferase activity"/>
    <property type="evidence" value="ECO:0007669"/>
    <property type="project" value="UniProtKB-UniRule"/>
</dbReference>
<dbReference type="InterPro" id="IPR002052">
    <property type="entry name" value="DNA_methylase_N6_adenine_CS"/>
</dbReference>